<feature type="region of interest" description="Disordered" evidence="2">
    <location>
        <begin position="1467"/>
        <end position="1498"/>
    </location>
</feature>
<feature type="compositionally biased region" description="Polar residues" evidence="2">
    <location>
        <begin position="352"/>
        <end position="363"/>
    </location>
</feature>
<gene>
    <name evidence="4" type="ORF">CNYM01_12926</name>
</gene>
<dbReference type="InterPro" id="IPR025856">
    <property type="entry name" value="HeH/LEM_domain"/>
</dbReference>
<feature type="compositionally biased region" description="Polar residues" evidence="2">
    <location>
        <begin position="1269"/>
        <end position="1278"/>
    </location>
</feature>
<dbReference type="EMBL" id="JEMN01001040">
    <property type="protein sequence ID" value="KXH50845.1"/>
    <property type="molecule type" value="Genomic_DNA"/>
</dbReference>
<evidence type="ECO:0000259" key="3">
    <source>
        <dbReference type="Pfam" id="PF12949"/>
    </source>
</evidence>
<sequence>MAPKRKAPDGVQLEDQFSESALKLANANRRSTKIRHPFTRKRPRPKGSTRYQQRLKTKQIYQNTKIQKLLSPITCLLSENMQAFLEQMEMLDVIERDARRDIEQRTLNQLSDFKVEQVFMCVVNLARHVTLEDLQAIEWQPSELLNIVHSPLEALQGNAKGNLDSKAVCLDPGDAENFLHGNDESNGLVVRTWESLLTWGLAEANTTSSSNPNCGCSKEQILRLELQAAHDTQMECKHTERVTKFREKVSKILIQHLRRASSSEPPPKRVTRHRIEEYNSKMAREQLFQEEAAALFPVVTTQADDNVHQPSEPPVENTESNMTNSHSSPASGPYPSAEASPAHRHERESTAGALTSQASNDTDTVIRVQERRQIGYRELETGSQLKSSQASTIVQSHVNHEIQARITEMQAEMEESIPKRIDEKGLLWMQAVRDTCMSEIHQSIRTNIFTVQQAVADLSAVQSSQSGRLATIDDYLPRFQTGLDDVRNQIASLASNYDKLQHDQHYLHGEVQKLVVEMGDLQAKFCHHAKQVEHDQQQVEVVLTQKVSQAVLQDVTRMVDSLRNKTESDAIMRQKGVDKVQNQTNQTMAQIHQADLDRHKAMQLKATKVRARHDAEILYLKLIAEGKAKDLMQRLDNIENTNNSLKAELEGQSEKVDLVTNELNGRIERANESTKADLRTEFGSSQEKYHMQITDGSAVTMQTIEDRLRCLEHGKGATENDLKERIAEELQSFKQETAQKMRHMENMSHEKVTTLAKETERQLEGLQPLVATTEALSGKVLELQKTIEERAKELEIIKSQSQACILQAGEIKELRADGRLLEERLMAPLAKAKKAEHLIQETFLDHSNKIRRLEITVNELQNFSAKTSNPETLLENQDAESTENALLLQVTRKPPDDVSEGVQLQLDQTQKDIQLLRENLSGRHNEMTHSLESFKHQISVQWKSAEKRLADLVTDMSAVKRDLHNKAATVDPILRHLQDVVRKNGDTSETLRAQIASQASGWEELRDQSEKRALLDAQMEKLARQVDKLERKMESQQHQNGSMRDQMQDPNRLALISRDLSQVKQGVQGVESHWQNEINTRLTVVEGNVETFKRGTEADRERTKSLSQDLSHAKLDVERSFRSQSSALEALSRQTHDRMQQLKNETAHSTSAVDELQVRCRDLEISIKGMVDEVLTYSSLPVSSMHLGKKRNAGGCQLEQEKSDPGSQAECLNRRVEIRTHHEGQPEDHSQSSKVPGTDASSSRDRQFTTKAGATDAILGSEACPSMSARDQANSTRAPQDRNPKPVGVRVGEKTTSLKNGRVTIETQADGLATGTTTTLQNPERQTGSWTIKNEISDTASKTTTARKRPSGHPPSDGAPYVPSKDNDILKQKYRQSRPVLDQWAIQKLEEKDVEITCVISYYEKQRSKHLRQCQAYFDETKAKIQRLKDQVKQMSGDLQHAAREIQDRDDHIASMYKASGNFFLNREKTKDESSRTEMDSTQPLHRKRTRTKPPNDEAYAEAGTVEADPYVEENSHAATAIEVLPSTKVVKQKQTSQTSSSRTRPKRSKRENEPGGTSRSVPEAKCTEGSLGTIPSLDDNVDYLQPGFDANSITVKELKKIFVTHAINFDHGSKKKALVALFQREIEPRASATLKSADGIRVLETLMRSQADSTLGLLIEPSDVRLKPDGDDPCRWRILAGQEHVFGHLFEKQMSKQLKGVYMELWREVGQSFEAVAHGDGEDRSDNNRVISFSEQIEALYLENARLEHDISRWRHKAEVAEREYSELLYSYHKLQSQHTKMVDITSKYKSIAMQTLTEAYRMFEEFDSAEVELQIVAQTHE</sequence>
<proteinExistence type="predicted"/>
<feature type="domain" description="HeH/LEM" evidence="3">
    <location>
        <begin position="1591"/>
        <end position="1624"/>
    </location>
</feature>
<feature type="coiled-coil region" evidence="1">
    <location>
        <begin position="1005"/>
        <end position="1046"/>
    </location>
</feature>
<feature type="region of interest" description="Disordered" evidence="2">
    <location>
        <begin position="304"/>
        <end position="366"/>
    </location>
</feature>
<evidence type="ECO:0000313" key="4">
    <source>
        <dbReference type="EMBL" id="KXH50845.1"/>
    </source>
</evidence>
<evidence type="ECO:0000256" key="1">
    <source>
        <dbReference type="SAM" id="Coils"/>
    </source>
</evidence>
<protein>
    <recommendedName>
        <fullName evidence="3">HeH/LEM domain-containing protein</fullName>
    </recommendedName>
</protein>
<comment type="caution">
    <text evidence="4">The sequence shown here is derived from an EMBL/GenBank/DDBJ whole genome shotgun (WGS) entry which is preliminary data.</text>
</comment>
<feature type="coiled-coil region" evidence="1">
    <location>
        <begin position="1411"/>
        <end position="1445"/>
    </location>
</feature>
<feature type="coiled-coil region" evidence="1">
    <location>
        <begin position="1738"/>
        <end position="1765"/>
    </location>
</feature>
<feature type="compositionally biased region" description="Polar residues" evidence="2">
    <location>
        <begin position="317"/>
        <end position="330"/>
    </location>
</feature>
<feature type="compositionally biased region" description="Basic residues" evidence="2">
    <location>
        <begin position="30"/>
        <end position="53"/>
    </location>
</feature>
<feature type="coiled-coil region" evidence="1">
    <location>
        <begin position="621"/>
        <end position="662"/>
    </location>
</feature>
<dbReference type="Pfam" id="PF12949">
    <property type="entry name" value="HeH"/>
    <property type="match status" value="1"/>
</dbReference>
<feature type="region of interest" description="Disordered" evidence="2">
    <location>
        <begin position="1185"/>
        <end position="1298"/>
    </location>
</feature>
<feature type="region of interest" description="Disordered" evidence="2">
    <location>
        <begin position="1523"/>
        <end position="1573"/>
    </location>
</feature>
<feature type="compositionally biased region" description="Low complexity" evidence="2">
    <location>
        <begin position="1527"/>
        <end position="1543"/>
    </location>
</feature>
<accession>A0A135TRU5</accession>
<feature type="compositionally biased region" description="Low complexity" evidence="2">
    <location>
        <begin position="1312"/>
        <end position="1321"/>
    </location>
</feature>
<feature type="compositionally biased region" description="Basic and acidic residues" evidence="2">
    <location>
        <begin position="1467"/>
        <end position="1479"/>
    </location>
</feature>
<organism evidence="4 5">
    <name type="scientific">Colletotrichum nymphaeae SA-01</name>
    <dbReference type="NCBI Taxonomy" id="1460502"/>
    <lineage>
        <taxon>Eukaryota</taxon>
        <taxon>Fungi</taxon>
        <taxon>Dikarya</taxon>
        <taxon>Ascomycota</taxon>
        <taxon>Pezizomycotina</taxon>
        <taxon>Sordariomycetes</taxon>
        <taxon>Hypocreomycetidae</taxon>
        <taxon>Glomerellales</taxon>
        <taxon>Glomerellaceae</taxon>
        <taxon>Colletotrichum</taxon>
        <taxon>Colletotrichum acutatum species complex</taxon>
    </lineage>
</organism>
<feature type="compositionally biased region" description="Basic and acidic residues" evidence="2">
    <location>
        <begin position="1212"/>
        <end position="1231"/>
    </location>
</feature>
<name>A0A135TRU5_9PEZI</name>
<dbReference type="OrthoDB" id="2503928at2759"/>
<dbReference type="CDD" id="cd12935">
    <property type="entry name" value="LEM_like"/>
    <property type="match status" value="1"/>
</dbReference>
<dbReference type="Proteomes" id="UP000070054">
    <property type="component" value="Unassembled WGS sequence"/>
</dbReference>
<feature type="compositionally biased region" description="Polar residues" evidence="2">
    <location>
        <begin position="1322"/>
        <end position="1344"/>
    </location>
</feature>
<evidence type="ECO:0000256" key="2">
    <source>
        <dbReference type="SAM" id="MobiDB-lite"/>
    </source>
</evidence>
<evidence type="ECO:0000313" key="5">
    <source>
        <dbReference type="Proteomes" id="UP000070054"/>
    </source>
</evidence>
<feature type="region of interest" description="Disordered" evidence="2">
    <location>
        <begin position="1312"/>
        <end position="1365"/>
    </location>
</feature>
<feature type="region of interest" description="Disordered" evidence="2">
    <location>
        <begin position="25"/>
        <end position="53"/>
    </location>
</feature>
<keyword evidence="1" id="KW-0175">Coiled coil</keyword>
<reference evidence="4 5" key="1">
    <citation type="submission" date="2014-02" db="EMBL/GenBank/DDBJ databases">
        <title>The genome sequence of Colletotrichum nymphaeae SA-01.</title>
        <authorList>
            <person name="Baroncelli R."/>
            <person name="Thon M.R."/>
        </authorList>
    </citation>
    <scope>NUCLEOTIDE SEQUENCE [LARGE SCALE GENOMIC DNA]</scope>
    <source>
        <strain evidence="4 5">SA-01</strain>
    </source>
</reference>
<keyword evidence="5" id="KW-1185">Reference proteome</keyword>
<feature type="compositionally biased region" description="Polar residues" evidence="2">
    <location>
        <begin position="1232"/>
        <end position="1241"/>
    </location>
</feature>